<organism evidence="2 3">
    <name type="scientific">Athelia psychrophila</name>
    <dbReference type="NCBI Taxonomy" id="1759441"/>
    <lineage>
        <taxon>Eukaryota</taxon>
        <taxon>Fungi</taxon>
        <taxon>Dikarya</taxon>
        <taxon>Basidiomycota</taxon>
        <taxon>Agaricomycotina</taxon>
        <taxon>Agaricomycetes</taxon>
        <taxon>Agaricomycetidae</taxon>
        <taxon>Atheliales</taxon>
        <taxon>Atheliaceae</taxon>
        <taxon>Athelia</taxon>
    </lineage>
</organism>
<dbReference type="OrthoDB" id="3561359at2759"/>
<dbReference type="AlphaFoldDB" id="A0A167X441"/>
<evidence type="ECO:0000313" key="3">
    <source>
        <dbReference type="Proteomes" id="UP000076532"/>
    </source>
</evidence>
<feature type="non-terminal residue" evidence="2">
    <location>
        <position position="80"/>
    </location>
</feature>
<keyword evidence="1" id="KW-1133">Transmembrane helix</keyword>
<keyword evidence="1" id="KW-0472">Membrane</keyword>
<protein>
    <submittedName>
        <fullName evidence="2">Uncharacterized protein</fullName>
    </submittedName>
</protein>
<reference evidence="2 3" key="1">
    <citation type="journal article" date="2016" name="Mol. Biol. Evol.">
        <title>Comparative Genomics of Early-Diverging Mushroom-Forming Fungi Provides Insights into the Origins of Lignocellulose Decay Capabilities.</title>
        <authorList>
            <person name="Nagy L.G."/>
            <person name="Riley R."/>
            <person name="Tritt A."/>
            <person name="Adam C."/>
            <person name="Daum C."/>
            <person name="Floudas D."/>
            <person name="Sun H."/>
            <person name="Yadav J.S."/>
            <person name="Pangilinan J."/>
            <person name="Larsson K.H."/>
            <person name="Matsuura K."/>
            <person name="Barry K."/>
            <person name="Labutti K."/>
            <person name="Kuo R."/>
            <person name="Ohm R.A."/>
            <person name="Bhattacharya S.S."/>
            <person name="Shirouzu T."/>
            <person name="Yoshinaga Y."/>
            <person name="Martin F.M."/>
            <person name="Grigoriev I.V."/>
            <person name="Hibbett D.S."/>
        </authorList>
    </citation>
    <scope>NUCLEOTIDE SEQUENCE [LARGE SCALE GENOMIC DNA]</scope>
    <source>
        <strain evidence="2 3">CBS 109695</strain>
    </source>
</reference>
<feature type="transmembrane region" description="Helical" evidence="1">
    <location>
        <begin position="50"/>
        <end position="71"/>
    </location>
</feature>
<name>A0A167X441_9AGAM</name>
<evidence type="ECO:0000256" key="1">
    <source>
        <dbReference type="SAM" id="Phobius"/>
    </source>
</evidence>
<keyword evidence="1" id="KW-0812">Transmembrane</keyword>
<dbReference type="EMBL" id="KV417773">
    <property type="protein sequence ID" value="KZP06803.1"/>
    <property type="molecule type" value="Genomic_DNA"/>
</dbReference>
<proteinExistence type="predicted"/>
<dbReference type="Proteomes" id="UP000076532">
    <property type="component" value="Unassembled WGS sequence"/>
</dbReference>
<evidence type="ECO:0000313" key="2">
    <source>
        <dbReference type="EMBL" id="KZP06803.1"/>
    </source>
</evidence>
<gene>
    <name evidence="2" type="ORF">FIBSPDRAFT_876196</name>
</gene>
<dbReference type="STRING" id="436010.A0A167X441"/>
<keyword evidence="3" id="KW-1185">Reference proteome</keyword>
<sequence>MFLGIEVGMAGAICRIPHWNSTRLFGRETLKSNGRPPPETQLCLGQVSGILVPIGLFALTFTTYASVPWIVPNSNYRLYP</sequence>
<accession>A0A167X441</accession>